<feature type="transmembrane region" description="Helical" evidence="1">
    <location>
        <begin position="28"/>
        <end position="49"/>
    </location>
</feature>
<sequence length="125" mass="14598">MIFVFYAVILILVLILIRDSFEKLHTLIAIIFFFILLHFLLSMLVIPFIEKLLSYVHSVPYISQLVYSALFYQIGSLIHSMFEEQEYEAIGELVMIAVRIVLLTYWIGEFADVLSKFSSILEKLQ</sequence>
<gene>
    <name evidence="2" type="ORF">CD30_05370</name>
</gene>
<evidence type="ECO:0000313" key="3">
    <source>
        <dbReference type="Proteomes" id="UP000030595"/>
    </source>
</evidence>
<feature type="transmembrane region" description="Helical" evidence="1">
    <location>
        <begin position="6"/>
        <end position="21"/>
    </location>
</feature>
<dbReference type="RefSeq" id="WP_036173420.1">
    <property type="nucleotide sequence ID" value="NZ_AVCZ01000006.1"/>
</dbReference>
<dbReference type="eggNOG" id="ENOG5033GID">
    <property type="taxonomic scope" value="Bacteria"/>
</dbReference>
<protein>
    <recommendedName>
        <fullName evidence="4">Stage III sporulation protein AD</fullName>
    </recommendedName>
</protein>
<dbReference type="Proteomes" id="UP000030595">
    <property type="component" value="Unassembled WGS sequence"/>
</dbReference>
<comment type="caution">
    <text evidence="2">The sequence shown here is derived from an EMBL/GenBank/DDBJ whole genome shotgun (WGS) entry which is preliminary data.</text>
</comment>
<evidence type="ECO:0000313" key="2">
    <source>
        <dbReference type="EMBL" id="KGR91486.1"/>
    </source>
</evidence>
<accession>A0A0A3J3I0</accession>
<keyword evidence="1" id="KW-0812">Transmembrane</keyword>
<dbReference type="AlphaFoldDB" id="A0A0A3J3I0"/>
<name>A0A0A3J3I0_9BACL</name>
<evidence type="ECO:0008006" key="4">
    <source>
        <dbReference type="Google" id="ProtNLM"/>
    </source>
</evidence>
<keyword evidence="1" id="KW-0472">Membrane</keyword>
<reference evidence="2 3" key="1">
    <citation type="submission" date="2014-02" db="EMBL/GenBank/DDBJ databases">
        <title>Draft genome sequence of Lysinibacillus massiliensis CCUG 49529.</title>
        <authorList>
            <person name="Zhang F."/>
            <person name="Wang G."/>
            <person name="Zhang L."/>
        </authorList>
    </citation>
    <scope>NUCLEOTIDE SEQUENCE [LARGE SCALE GENOMIC DNA]</scope>
    <source>
        <strain evidence="2 3">CCUG 49529</strain>
    </source>
</reference>
<organism evidence="2 3">
    <name type="scientific">Ureibacillus massiliensis 4400831 = CIP 108448 = CCUG 49529</name>
    <dbReference type="NCBI Taxonomy" id="1211035"/>
    <lineage>
        <taxon>Bacteria</taxon>
        <taxon>Bacillati</taxon>
        <taxon>Bacillota</taxon>
        <taxon>Bacilli</taxon>
        <taxon>Bacillales</taxon>
        <taxon>Caryophanaceae</taxon>
        <taxon>Ureibacillus</taxon>
    </lineage>
</organism>
<proteinExistence type="predicted"/>
<keyword evidence="3" id="KW-1185">Reference proteome</keyword>
<evidence type="ECO:0000256" key="1">
    <source>
        <dbReference type="SAM" id="Phobius"/>
    </source>
</evidence>
<dbReference type="EMBL" id="JPVQ01000006">
    <property type="protein sequence ID" value="KGR91486.1"/>
    <property type="molecule type" value="Genomic_DNA"/>
</dbReference>
<keyword evidence="1" id="KW-1133">Transmembrane helix</keyword>